<dbReference type="GO" id="GO:0000160">
    <property type="term" value="P:phosphorelay signal transduction system"/>
    <property type="evidence" value="ECO:0007669"/>
    <property type="project" value="TreeGrafter"/>
</dbReference>
<keyword evidence="6" id="KW-0418">Kinase</keyword>
<keyword evidence="3" id="KW-0597">Phosphoprotein</keyword>
<evidence type="ECO:0000256" key="5">
    <source>
        <dbReference type="ARBA" id="ARBA00022692"/>
    </source>
</evidence>
<feature type="compositionally biased region" description="Basic and acidic residues" evidence="8">
    <location>
        <begin position="99"/>
        <end position="112"/>
    </location>
</feature>
<dbReference type="PANTHER" id="PTHR45436">
    <property type="entry name" value="SENSOR HISTIDINE KINASE YKOH"/>
    <property type="match status" value="1"/>
</dbReference>
<evidence type="ECO:0000256" key="6">
    <source>
        <dbReference type="ARBA" id="ARBA00022777"/>
    </source>
</evidence>
<evidence type="ECO:0000256" key="2">
    <source>
        <dbReference type="ARBA" id="ARBA00012438"/>
    </source>
</evidence>
<dbReference type="EC" id="2.7.13.3" evidence="2"/>
<dbReference type="InterPro" id="IPR036890">
    <property type="entry name" value="HATPase_C_sf"/>
</dbReference>
<protein>
    <recommendedName>
        <fullName evidence="2">histidine kinase</fullName>
        <ecNumber evidence="2">2.7.13.3</ecNumber>
    </recommendedName>
</protein>
<gene>
    <name evidence="11" type="ORF">OHA22_31130</name>
</gene>
<dbReference type="Gene3D" id="3.30.565.10">
    <property type="entry name" value="Histidine kinase-like ATPase, C-terminal domain"/>
    <property type="match status" value="1"/>
</dbReference>
<evidence type="ECO:0000313" key="11">
    <source>
        <dbReference type="EMBL" id="WTT19667.1"/>
    </source>
</evidence>
<evidence type="ECO:0000259" key="10">
    <source>
        <dbReference type="PROSITE" id="PS50109"/>
    </source>
</evidence>
<keyword evidence="4" id="KW-0808">Transferase</keyword>
<dbReference type="Pfam" id="PF08376">
    <property type="entry name" value="NIT"/>
    <property type="match status" value="1"/>
</dbReference>
<feature type="region of interest" description="Disordered" evidence="8">
    <location>
        <begin position="99"/>
        <end position="118"/>
    </location>
</feature>
<accession>A0AAU2A7E7</accession>
<dbReference type="SMART" id="SM00387">
    <property type="entry name" value="HATPase_c"/>
    <property type="match status" value="1"/>
</dbReference>
<organism evidence="11">
    <name type="scientific">Streptomyces sp. NBC_00093</name>
    <dbReference type="NCBI Taxonomy" id="2975649"/>
    <lineage>
        <taxon>Bacteria</taxon>
        <taxon>Bacillati</taxon>
        <taxon>Actinomycetota</taxon>
        <taxon>Actinomycetes</taxon>
        <taxon>Kitasatosporales</taxon>
        <taxon>Streptomycetaceae</taxon>
        <taxon>Streptomyces</taxon>
    </lineage>
</organism>
<dbReference type="Pfam" id="PF02518">
    <property type="entry name" value="HATPase_c"/>
    <property type="match status" value="1"/>
</dbReference>
<keyword evidence="5 9" id="KW-0812">Transmembrane</keyword>
<dbReference type="InterPro" id="IPR050428">
    <property type="entry name" value="TCS_sensor_his_kinase"/>
</dbReference>
<comment type="catalytic activity">
    <reaction evidence="1">
        <text>ATP + protein L-histidine = ADP + protein N-phospho-L-histidine.</text>
        <dbReference type="EC" id="2.7.13.3"/>
    </reaction>
</comment>
<name>A0AAU2A7E7_9ACTN</name>
<dbReference type="GO" id="GO:0004673">
    <property type="term" value="F:protein histidine kinase activity"/>
    <property type="evidence" value="ECO:0007669"/>
    <property type="project" value="UniProtKB-EC"/>
</dbReference>
<dbReference type="PROSITE" id="PS50109">
    <property type="entry name" value="HIS_KIN"/>
    <property type="match status" value="1"/>
</dbReference>
<dbReference type="PANTHER" id="PTHR45436:SF5">
    <property type="entry name" value="SENSOR HISTIDINE KINASE TRCS"/>
    <property type="match status" value="1"/>
</dbReference>
<dbReference type="InterPro" id="IPR013587">
    <property type="entry name" value="Nitrate/nitrite_sensing"/>
</dbReference>
<feature type="region of interest" description="Disordered" evidence="8">
    <location>
        <begin position="682"/>
        <end position="941"/>
    </location>
</feature>
<evidence type="ECO:0000256" key="3">
    <source>
        <dbReference type="ARBA" id="ARBA00022553"/>
    </source>
</evidence>
<evidence type="ECO:0000256" key="8">
    <source>
        <dbReference type="SAM" id="MobiDB-lite"/>
    </source>
</evidence>
<dbReference type="InterPro" id="IPR003594">
    <property type="entry name" value="HATPase_dom"/>
</dbReference>
<dbReference type="AlphaFoldDB" id="A0AAU2A7E7"/>
<dbReference type="InterPro" id="IPR005467">
    <property type="entry name" value="His_kinase_dom"/>
</dbReference>
<feature type="domain" description="Histidine kinase" evidence="10">
    <location>
        <begin position="538"/>
        <end position="646"/>
    </location>
</feature>
<evidence type="ECO:0000256" key="7">
    <source>
        <dbReference type="ARBA" id="ARBA00022989"/>
    </source>
</evidence>
<feature type="compositionally biased region" description="Low complexity" evidence="8">
    <location>
        <begin position="815"/>
        <end position="830"/>
    </location>
</feature>
<proteinExistence type="predicted"/>
<feature type="region of interest" description="Disordered" evidence="8">
    <location>
        <begin position="1"/>
        <end position="21"/>
    </location>
</feature>
<reference evidence="11" key="1">
    <citation type="submission" date="2022-10" db="EMBL/GenBank/DDBJ databases">
        <title>The complete genomes of actinobacterial strains from the NBC collection.</title>
        <authorList>
            <person name="Joergensen T.S."/>
            <person name="Alvarez Arevalo M."/>
            <person name="Sterndorff E.B."/>
            <person name="Faurdal D."/>
            <person name="Vuksanovic O."/>
            <person name="Mourched A.-S."/>
            <person name="Charusanti P."/>
            <person name="Shaw S."/>
            <person name="Blin K."/>
            <person name="Weber T."/>
        </authorList>
    </citation>
    <scope>NUCLEOTIDE SEQUENCE</scope>
    <source>
        <strain evidence="11">NBC_00093</strain>
    </source>
</reference>
<feature type="transmembrane region" description="Helical" evidence="9">
    <location>
        <begin position="26"/>
        <end position="49"/>
    </location>
</feature>
<keyword evidence="9" id="KW-0472">Membrane</keyword>
<evidence type="ECO:0000256" key="9">
    <source>
        <dbReference type="SAM" id="Phobius"/>
    </source>
</evidence>
<evidence type="ECO:0000256" key="1">
    <source>
        <dbReference type="ARBA" id="ARBA00000085"/>
    </source>
</evidence>
<keyword evidence="7 9" id="KW-1133">Transmembrane helix</keyword>
<dbReference type="GO" id="GO:0005886">
    <property type="term" value="C:plasma membrane"/>
    <property type="evidence" value="ECO:0007669"/>
    <property type="project" value="TreeGrafter"/>
</dbReference>
<sequence length="941" mass="101516">MALHARTAQQQQDRAPKAQAAPKRQLSLRTILLVLALVPCLALVALGAMNSAQLYGDWRTVHDRNEEGKRFGTPIVTVFYNLQAERRLSAAALADPKADETELTRQRTRTDKSVQSLEAVGTAPSSLTEAFQEVTLGLKKLPDYRDAVDRRSAGRQQTFDAYTSVIASSLHLLEDFSNVGFGETSVLVRPALDAQWGLEMLSREDAIIAAGAASGRLTAEERFQLAETIGSEQHIYSDKVVPQLPADRAKAYRAVLSGADWKRKTSVEQRLLNTADADGSGRTAVSAAQGKQWQQSLAGMTPALLQASSAYSDDLVASTEDELGGLMTDMMVNSAVSTAAVLLMLVISLRLTGMLRRRIFGLRAEALQLQERLPDIVERLRNGEKVDTDAELPEIRHGDDELGQLGQALNQARTSSLDTAVREIELYRGFERLLQRIARRTQLLIGMQLKRLGEMQRRHEDPEVLEGLFDLDHLAARLRRYEENLVILGSGTPQRRWRRPVLLLDILRSAQGEVQDYRRIRIDTDGETWLSERAVGPMVHLLAELMENAVSFSRPPTPVEVTASQVGRGIAIEIEDRGMGMDPEQYAEANELMASPPRMDVMSRADDARLGLYVVARLAANLGLQVELRPSSFGGTRVVVLVPAELITGGQQVPARPASLPASPSAPVPDRLALRASTARPTYPEAQDPLTLHGAPSYPGQADAPAPSAAPFADPLTPRGTRGRSGPPAAPFPDQLTPRGTSDRPGTSAAPFPLHGTSDHSGTPAAPFPDPLTLRGAPDRSGPADSPTRPAPRARGAHAGEQEGYARPLIGPWIAPSAPSGSASGSAAPSARPPQAPAQASNGSQNPLPRRVRQASLVTELREPPSYPAAEQPRTGPAGASAPPLPRRKGGRSGATVGAFQRQSRASRLRPDADSQPGHQTEHQPTHPSPGPDRARKEDGR</sequence>
<evidence type="ECO:0000256" key="4">
    <source>
        <dbReference type="ARBA" id="ARBA00022679"/>
    </source>
</evidence>
<dbReference type="EMBL" id="CP108222">
    <property type="protein sequence ID" value="WTT19667.1"/>
    <property type="molecule type" value="Genomic_DNA"/>
</dbReference>
<dbReference type="SUPFAM" id="SSF55874">
    <property type="entry name" value="ATPase domain of HSP90 chaperone/DNA topoisomerase II/histidine kinase"/>
    <property type="match status" value="1"/>
</dbReference>
<feature type="compositionally biased region" description="Low complexity" evidence="8">
    <location>
        <begin position="702"/>
        <end position="715"/>
    </location>
</feature>